<dbReference type="EMBL" id="GBXM01050499">
    <property type="protein sequence ID" value="JAH58078.1"/>
    <property type="molecule type" value="Transcribed_RNA"/>
</dbReference>
<reference evidence="1" key="1">
    <citation type="submission" date="2014-11" db="EMBL/GenBank/DDBJ databases">
        <authorList>
            <person name="Amaro Gonzalez C."/>
        </authorList>
    </citation>
    <scope>NUCLEOTIDE SEQUENCE</scope>
</reference>
<protein>
    <submittedName>
        <fullName evidence="1">Uncharacterized protein</fullName>
    </submittedName>
</protein>
<proteinExistence type="predicted"/>
<accession>A0A0E9TZB0</accession>
<reference evidence="1" key="2">
    <citation type="journal article" date="2015" name="Fish Shellfish Immunol.">
        <title>Early steps in the European eel (Anguilla anguilla)-Vibrio vulnificus interaction in the gills: Role of the RtxA13 toxin.</title>
        <authorList>
            <person name="Callol A."/>
            <person name="Pajuelo D."/>
            <person name="Ebbesson L."/>
            <person name="Teles M."/>
            <person name="MacKenzie S."/>
            <person name="Amaro C."/>
        </authorList>
    </citation>
    <scope>NUCLEOTIDE SEQUENCE</scope>
</reference>
<name>A0A0E9TZB0_ANGAN</name>
<organism evidence="1">
    <name type="scientific">Anguilla anguilla</name>
    <name type="common">European freshwater eel</name>
    <name type="synonym">Muraena anguilla</name>
    <dbReference type="NCBI Taxonomy" id="7936"/>
    <lineage>
        <taxon>Eukaryota</taxon>
        <taxon>Metazoa</taxon>
        <taxon>Chordata</taxon>
        <taxon>Craniata</taxon>
        <taxon>Vertebrata</taxon>
        <taxon>Euteleostomi</taxon>
        <taxon>Actinopterygii</taxon>
        <taxon>Neopterygii</taxon>
        <taxon>Teleostei</taxon>
        <taxon>Anguilliformes</taxon>
        <taxon>Anguillidae</taxon>
        <taxon>Anguilla</taxon>
    </lineage>
</organism>
<sequence length="11" mass="1174">MKQMAPGVLVT</sequence>
<evidence type="ECO:0000313" key="1">
    <source>
        <dbReference type="EMBL" id="JAH58078.1"/>
    </source>
</evidence>